<reference evidence="13 14" key="1">
    <citation type="submission" date="2018-12" db="EMBL/GenBank/DDBJ databases">
        <authorList>
            <consortium name="Pathogen Informatics"/>
        </authorList>
    </citation>
    <scope>NUCLEOTIDE SEQUENCE [LARGE SCALE GENOMIC DNA]</scope>
    <source>
        <strain evidence="13 14">NCTC13193</strain>
    </source>
</reference>
<dbReference type="PROSITE" id="PS01151">
    <property type="entry name" value="FIMBRIAL_USHER"/>
    <property type="match status" value="1"/>
</dbReference>
<evidence type="ECO:0000313" key="14">
    <source>
        <dbReference type="Proteomes" id="UP000270487"/>
    </source>
</evidence>
<keyword evidence="5 9" id="KW-0812">Transmembrane</keyword>
<evidence type="ECO:0000313" key="13">
    <source>
        <dbReference type="EMBL" id="VEI73437.1"/>
    </source>
</evidence>
<dbReference type="Pfam" id="PF13954">
    <property type="entry name" value="PapC_N"/>
    <property type="match status" value="1"/>
</dbReference>
<dbReference type="Gene3D" id="2.60.40.3110">
    <property type="match status" value="1"/>
</dbReference>
<dbReference type="InterPro" id="IPR000015">
    <property type="entry name" value="Fimb_usher"/>
</dbReference>
<dbReference type="Proteomes" id="UP000270487">
    <property type="component" value="Chromosome"/>
</dbReference>
<keyword evidence="7 9" id="KW-0472">Membrane</keyword>
<feature type="domain" description="PapC-like C-terminal" evidence="11">
    <location>
        <begin position="768"/>
        <end position="833"/>
    </location>
</feature>
<proteinExistence type="inferred from homology"/>
<evidence type="ECO:0000256" key="9">
    <source>
        <dbReference type="RuleBase" id="RU003884"/>
    </source>
</evidence>
<name>A0A3S4YB65_SERFO</name>
<dbReference type="InterPro" id="IPR042186">
    <property type="entry name" value="FimD_plug_dom"/>
</dbReference>
<keyword evidence="4" id="KW-1134">Transmembrane beta strand</keyword>
<dbReference type="Gene3D" id="2.60.40.2610">
    <property type="entry name" value="Outer membrane usher protein FimD, plug domain"/>
    <property type="match status" value="1"/>
</dbReference>
<dbReference type="Gene3D" id="2.60.40.2070">
    <property type="match status" value="1"/>
</dbReference>
<feature type="domain" description="PapC N-terminal" evidence="12">
    <location>
        <begin position="44"/>
        <end position="189"/>
    </location>
</feature>
<dbReference type="AlphaFoldDB" id="A0A3S4YB65"/>
<keyword evidence="8 9" id="KW-0998">Cell outer membrane</keyword>
<gene>
    <name evidence="13" type="primary">htrE_9</name>
    <name evidence="13" type="ORF">NCTC13193_04158</name>
</gene>
<dbReference type="InterPro" id="IPR018030">
    <property type="entry name" value="Fimbrial_membr_usher_CS"/>
</dbReference>
<dbReference type="PANTHER" id="PTHR30451">
    <property type="entry name" value="OUTER MEMBRANE USHER PROTEIN"/>
    <property type="match status" value="1"/>
</dbReference>
<feature type="region of interest" description="Disordered" evidence="10">
    <location>
        <begin position="587"/>
        <end position="610"/>
    </location>
</feature>
<dbReference type="Pfam" id="PF00577">
    <property type="entry name" value="Usher"/>
    <property type="match status" value="1"/>
</dbReference>
<dbReference type="InterPro" id="IPR025949">
    <property type="entry name" value="PapC-like_C"/>
</dbReference>
<comment type="subcellular location">
    <subcellularLocation>
        <location evidence="1 9">Cell outer membrane</location>
        <topology evidence="1 9">Multi-pass membrane protein</topology>
    </subcellularLocation>
</comment>
<evidence type="ECO:0000256" key="4">
    <source>
        <dbReference type="ARBA" id="ARBA00022452"/>
    </source>
</evidence>
<evidence type="ECO:0000256" key="2">
    <source>
        <dbReference type="ARBA" id="ARBA00008064"/>
    </source>
</evidence>
<keyword evidence="3 9" id="KW-0813">Transport</keyword>
<evidence type="ECO:0000259" key="12">
    <source>
        <dbReference type="Pfam" id="PF13954"/>
    </source>
</evidence>
<evidence type="ECO:0000256" key="5">
    <source>
        <dbReference type="ARBA" id="ARBA00022692"/>
    </source>
</evidence>
<feature type="compositionally biased region" description="Polar residues" evidence="10">
    <location>
        <begin position="587"/>
        <end position="608"/>
    </location>
</feature>
<evidence type="ECO:0000256" key="6">
    <source>
        <dbReference type="ARBA" id="ARBA00022729"/>
    </source>
</evidence>
<dbReference type="Pfam" id="PF13953">
    <property type="entry name" value="PapC_C"/>
    <property type="match status" value="1"/>
</dbReference>
<sequence>MSGRWRAVVSLDWRPSFLNQICIAGAILLAPLALAYADEIEAIEFNESFLRSSVDVSQFSSGNPVAPGIHRIDLYLNDQWKGRQDVNFSLASPQSSIAQPCYDLKLLSLFDIALDKLDKAVLSRLQQGEQCIALGELVPGVEGNFDSGGQRLDVRAPQSLLQHEARGYVSPELWDNGITAATLQYDYNAYRSDHSDSSSQTTQFLGLRGGLNWDVWRLRYRASANWNDDEGFRYQSNETYLERPLVGWRSRMVLGQSTTDGQVFDSIGFIGAQISSDDRMYSDSQRGFAPVVRGIANTNALVRVSQRGSQIYETTVPPGPFVIDDLYPTGSGGDLLVTVTEADGTERSFTVTYASIAELLRPGVTHYSLMAGKYRNNSVSEEPAIAVGTLRHGFTNLLTGYTGVIGADGYAAASGGLAFNTDFGALSADITQAQTQFDNRPNEQGQSVRLTYAKILPVVDTNITLATYRYSSSGYYNVDDAMLLRDRDSNDSGYADYNSWKRRNRLQINASQSLPEGFGTVALNANVQDYWDHDQTDREYQLSYNNHYNKLNYGVNFARTRNLATGNWDNKAMLTLSIPLGSSSRAPNLTSSYTQQKDRQGLQNSLSGSLGEDRQYNYSAFTNYDYDKNGSNSVSGGVNGSWAAPYAFVGGSVSAGQGYQQYGANMSGGLVAYSGGVVFTPMLGETSAIVEADNAKGARITNYSGLRLDNSGKAVVPYLSPYRQNTVELDPKGLSRDVELKYTSQKIAPTAGAVGLLRYETESGYSILVTTRDVAGNPLPFGANVSDEQQRSVGYIGQVGEGLLRVNNPKGQLEVKWGEGAGESCRFNYQLPAVSPGDESDYRRLEVICQ</sequence>
<dbReference type="FunFam" id="2.60.40.3110:FF:000001">
    <property type="entry name" value="Putative fimbrial outer membrane usher"/>
    <property type="match status" value="1"/>
</dbReference>
<accession>A0A3S4YB65</accession>
<evidence type="ECO:0000256" key="7">
    <source>
        <dbReference type="ARBA" id="ARBA00023136"/>
    </source>
</evidence>
<dbReference type="GO" id="GO:0009279">
    <property type="term" value="C:cell outer membrane"/>
    <property type="evidence" value="ECO:0007669"/>
    <property type="project" value="UniProtKB-SubCell"/>
</dbReference>
<dbReference type="InterPro" id="IPR025885">
    <property type="entry name" value="PapC_N"/>
</dbReference>
<dbReference type="Gene3D" id="3.10.20.410">
    <property type="match status" value="1"/>
</dbReference>
<organism evidence="13 14">
    <name type="scientific">Serratia fonticola</name>
    <dbReference type="NCBI Taxonomy" id="47917"/>
    <lineage>
        <taxon>Bacteria</taxon>
        <taxon>Pseudomonadati</taxon>
        <taxon>Pseudomonadota</taxon>
        <taxon>Gammaproteobacteria</taxon>
        <taxon>Enterobacterales</taxon>
        <taxon>Yersiniaceae</taxon>
        <taxon>Serratia</taxon>
    </lineage>
</organism>
<dbReference type="InterPro" id="IPR037224">
    <property type="entry name" value="PapC_N_sf"/>
</dbReference>
<evidence type="ECO:0000256" key="1">
    <source>
        <dbReference type="ARBA" id="ARBA00004571"/>
    </source>
</evidence>
<protein>
    <submittedName>
        <fullName evidence="13">Heat shock protein E</fullName>
    </submittedName>
</protein>
<comment type="similarity">
    <text evidence="2 9">Belongs to the fimbrial export usher family.</text>
</comment>
<dbReference type="SUPFAM" id="SSF141729">
    <property type="entry name" value="FimD N-terminal domain-like"/>
    <property type="match status" value="1"/>
</dbReference>
<keyword evidence="13" id="KW-0346">Stress response</keyword>
<dbReference type="GO" id="GO:0015473">
    <property type="term" value="F:fimbrial usher porin activity"/>
    <property type="evidence" value="ECO:0007669"/>
    <property type="project" value="InterPro"/>
</dbReference>
<dbReference type="InterPro" id="IPR043142">
    <property type="entry name" value="PapC-like_C_sf"/>
</dbReference>
<evidence type="ECO:0000256" key="8">
    <source>
        <dbReference type="ARBA" id="ARBA00023237"/>
    </source>
</evidence>
<evidence type="ECO:0000256" key="10">
    <source>
        <dbReference type="SAM" id="MobiDB-lite"/>
    </source>
</evidence>
<evidence type="ECO:0000259" key="11">
    <source>
        <dbReference type="Pfam" id="PF13953"/>
    </source>
</evidence>
<keyword evidence="6" id="KW-0732">Signal</keyword>
<evidence type="ECO:0000256" key="3">
    <source>
        <dbReference type="ARBA" id="ARBA00022448"/>
    </source>
</evidence>
<dbReference type="PANTHER" id="PTHR30451:SF20">
    <property type="entry name" value="FIMBRIAE USHER"/>
    <property type="match status" value="1"/>
</dbReference>
<dbReference type="EMBL" id="LR134492">
    <property type="protein sequence ID" value="VEI73437.1"/>
    <property type="molecule type" value="Genomic_DNA"/>
</dbReference>
<keyword evidence="9" id="KW-1029">Fimbrium biogenesis</keyword>
<dbReference type="GO" id="GO:0009297">
    <property type="term" value="P:pilus assembly"/>
    <property type="evidence" value="ECO:0007669"/>
    <property type="project" value="InterPro"/>
</dbReference>